<dbReference type="PROSITE" id="PS00194">
    <property type="entry name" value="THIOREDOXIN_1"/>
    <property type="match status" value="1"/>
</dbReference>
<dbReference type="Pfam" id="PF00085">
    <property type="entry name" value="Thioredoxin"/>
    <property type="match status" value="2"/>
</dbReference>
<evidence type="ECO:0000256" key="3">
    <source>
        <dbReference type="SAM" id="Phobius"/>
    </source>
</evidence>
<feature type="domain" description="Thioredoxin" evidence="5">
    <location>
        <begin position="14"/>
        <end position="141"/>
    </location>
</feature>
<keyword evidence="3" id="KW-0472">Membrane</keyword>
<feature type="domain" description="Thioredoxin" evidence="5">
    <location>
        <begin position="142"/>
        <end position="289"/>
    </location>
</feature>
<dbReference type="EMBL" id="OZ037948">
    <property type="protein sequence ID" value="CAL1709318.1"/>
    <property type="molecule type" value="Genomic_DNA"/>
</dbReference>
<proteinExistence type="inferred from homology"/>
<gene>
    <name evidence="6" type="ORF">GFSPODELE1_LOCUS7296</name>
</gene>
<keyword evidence="2 4" id="KW-0732">Signal</keyword>
<accession>A0ABP1DQL6</accession>
<comment type="similarity">
    <text evidence="1">Belongs to the protein disulfide isomerase family.</text>
</comment>
<organism evidence="6 7">
    <name type="scientific">Somion occarium</name>
    <dbReference type="NCBI Taxonomy" id="3059160"/>
    <lineage>
        <taxon>Eukaryota</taxon>
        <taxon>Fungi</taxon>
        <taxon>Dikarya</taxon>
        <taxon>Basidiomycota</taxon>
        <taxon>Agaricomycotina</taxon>
        <taxon>Agaricomycetes</taxon>
        <taxon>Polyporales</taxon>
        <taxon>Cerrenaceae</taxon>
        <taxon>Somion</taxon>
    </lineage>
</organism>
<dbReference type="Pfam" id="PF13848">
    <property type="entry name" value="Thioredoxin_6"/>
    <property type="match status" value="1"/>
</dbReference>
<evidence type="ECO:0000259" key="5">
    <source>
        <dbReference type="PROSITE" id="PS51352"/>
    </source>
</evidence>
<keyword evidence="3" id="KW-0812">Transmembrane</keyword>
<feature type="chain" id="PRO_5045040484" description="Thioredoxin domain-containing protein" evidence="4">
    <location>
        <begin position="31"/>
        <end position="596"/>
    </location>
</feature>
<evidence type="ECO:0000256" key="1">
    <source>
        <dbReference type="ARBA" id="ARBA00006347"/>
    </source>
</evidence>
<evidence type="ECO:0000313" key="7">
    <source>
        <dbReference type="Proteomes" id="UP001497453"/>
    </source>
</evidence>
<evidence type="ECO:0000256" key="2">
    <source>
        <dbReference type="ARBA" id="ARBA00022729"/>
    </source>
</evidence>
<dbReference type="SUPFAM" id="SSF52833">
    <property type="entry name" value="Thioredoxin-like"/>
    <property type="match status" value="2"/>
</dbReference>
<feature type="signal peptide" evidence="4">
    <location>
        <begin position="1"/>
        <end position="30"/>
    </location>
</feature>
<keyword evidence="7" id="KW-1185">Reference proteome</keyword>
<dbReference type="PANTHER" id="PTHR45672:SF3">
    <property type="entry name" value="THIOREDOXIN DOMAIN-CONTAINING PROTEIN 5"/>
    <property type="match status" value="1"/>
</dbReference>
<name>A0ABP1DQL6_9APHY</name>
<dbReference type="InterPro" id="IPR051063">
    <property type="entry name" value="PDI"/>
</dbReference>
<dbReference type="CDD" id="cd02961">
    <property type="entry name" value="PDI_a_family"/>
    <property type="match status" value="2"/>
</dbReference>
<dbReference type="InterPro" id="IPR036249">
    <property type="entry name" value="Thioredoxin-like_sf"/>
</dbReference>
<dbReference type="PROSITE" id="PS51352">
    <property type="entry name" value="THIOREDOXIN_2"/>
    <property type="match status" value="2"/>
</dbReference>
<dbReference type="Gene3D" id="3.40.30.10">
    <property type="entry name" value="Glutaredoxin"/>
    <property type="match status" value="3"/>
</dbReference>
<sequence length="596" mass="67202">MRLASILMRLPHTLLVTSLALAAAALPVESSSVELLVLTPDNFNETTSHGVWFIEYFSPYCRHCQKFAPTWTELAEENQKSENPGIRLAQVNCAVHGDLCRENGVDGYPQMNVYKYGKYMETFNQVRDPAIIRKFLSEHAEPPLASAAPAVPTTTAAIQPAQTHVSYDTILPPVSDRLLNPTGTVLSLNEKTFFDTISHGHVFVKFFAPWCGHCKKLAPSWTELARHMKDKLTIAEVNCEDHGALCRTQDVSGYPMLFYYSGNKKDSKTEYTGSRKLEQLKAFAEKLIGPPVQELKPEDLDRVINEHPVVYLLLHPASDAKALEMVVENSKILFGSPPIYVSSSPRLFQHFSLDSSRPYLLALKDNDSGVPVTIYEFHWSTAADDKEILRHWLLSNRLPISMELDSDTFQEVMNAPNKPLVVIAATSEANLPEIIERLKDVAKRWRANKGATNVVFTWMNSDKWTKWLKSMYGISGDGVVVADHARLVYYDSDQYGGKIQLSPASISSALYGAITGTMPYKHSENVIERFARYVNQKLMSLEQLIAHHPWRFVFAVVSILALVVLFIKRLVWDETMDDYYRGRGGDKLTRKSARLD</sequence>
<reference evidence="7" key="1">
    <citation type="submission" date="2024-04" db="EMBL/GenBank/DDBJ databases">
        <authorList>
            <person name="Shaw F."/>
            <person name="Minotto A."/>
        </authorList>
    </citation>
    <scope>NUCLEOTIDE SEQUENCE [LARGE SCALE GENOMIC DNA]</scope>
</reference>
<feature type="transmembrane region" description="Helical" evidence="3">
    <location>
        <begin position="549"/>
        <end position="567"/>
    </location>
</feature>
<evidence type="ECO:0000313" key="6">
    <source>
        <dbReference type="EMBL" id="CAL1709318.1"/>
    </source>
</evidence>
<protein>
    <recommendedName>
        <fullName evidence="5">Thioredoxin domain-containing protein</fullName>
    </recommendedName>
</protein>
<dbReference type="Proteomes" id="UP001497453">
    <property type="component" value="Chromosome 5"/>
</dbReference>
<keyword evidence="3" id="KW-1133">Transmembrane helix</keyword>
<dbReference type="InterPro" id="IPR017937">
    <property type="entry name" value="Thioredoxin_CS"/>
</dbReference>
<dbReference type="PANTHER" id="PTHR45672">
    <property type="entry name" value="PROTEIN DISULFIDE-ISOMERASE C17H9.14C-RELATED"/>
    <property type="match status" value="1"/>
</dbReference>
<evidence type="ECO:0000256" key="4">
    <source>
        <dbReference type="SAM" id="SignalP"/>
    </source>
</evidence>
<dbReference type="InterPro" id="IPR013766">
    <property type="entry name" value="Thioredoxin_domain"/>
</dbReference>